<protein>
    <submittedName>
        <fullName evidence="1">Uncharacterized protein</fullName>
    </submittedName>
</protein>
<gene>
    <name evidence="1" type="ORF">HCN44_010413</name>
</gene>
<dbReference type="Proteomes" id="UP000639338">
    <property type="component" value="Unassembled WGS sequence"/>
</dbReference>
<dbReference type="AlphaFoldDB" id="A0A834XKW2"/>
<keyword evidence="2" id="KW-1185">Reference proteome</keyword>
<comment type="caution">
    <text evidence="1">The sequence shown here is derived from an EMBL/GenBank/DDBJ whole genome shotgun (WGS) entry which is preliminary data.</text>
</comment>
<organism evidence="1 2">
    <name type="scientific">Aphidius gifuensis</name>
    <name type="common">Parasitoid wasp</name>
    <dbReference type="NCBI Taxonomy" id="684658"/>
    <lineage>
        <taxon>Eukaryota</taxon>
        <taxon>Metazoa</taxon>
        <taxon>Ecdysozoa</taxon>
        <taxon>Arthropoda</taxon>
        <taxon>Hexapoda</taxon>
        <taxon>Insecta</taxon>
        <taxon>Pterygota</taxon>
        <taxon>Neoptera</taxon>
        <taxon>Endopterygota</taxon>
        <taxon>Hymenoptera</taxon>
        <taxon>Apocrita</taxon>
        <taxon>Ichneumonoidea</taxon>
        <taxon>Braconidae</taxon>
        <taxon>Aphidiinae</taxon>
        <taxon>Aphidius</taxon>
    </lineage>
</organism>
<reference evidence="1 2" key="1">
    <citation type="submission" date="2020-08" db="EMBL/GenBank/DDBJ databases">
        <title>Aphidius gifuensis genome sequencing and assembly.</title>
        <authorList>
            <person name="Du Z."/>
        </authorList>
    </citation>
    <scope>NUCLEOTIDE SEQUENCE [LARGE SCALE GENOMIC DNA]</scope>
    <source>
        <strain evidence="1">YNYX2018</strain>
        <tissue evidence="1">Adults</tissue>
    </source>
</reference>
<proteinExistence type="predicted"/>
<evidence type="ECO:0000313" key="1">
    <source>
        <dbReference type="EMBL" id="KAF7987220.1"/>
    </source>
</evidence>
<accession>A0A834XKW2</accession>
<sequence length="209" mass="24763">MKNKSGTIKVYLKLEYILEYYQQMANSLDAPLSIINSNDVYSKFWANGLIADYDLRNFWISKTTDYLQKIYCLNCDGKKHELVFDHRLSHIEVSNCQSCTVMLNENNQFSLENTSFEIFTKLFPYFLQNITVDEYSPDDLKMGFQIVMYSRLYARKMNRKQIEQVFETCQELTQKFQGIIDNSNFSYLIMKLLSTFKLAEMMSEMKKDI</sequence>
<name>A0A834XKW2_APHGI</name>
<evidence type="ECO:0000313" key="2">
    <source>
        <dbReference type="Proteomes" id="UP000639338"/>
    </source>
</evidence>
<dbReference type="EMBL" id="JACMRX010000007">
    <property type="protein sequence ID" value="KAF7987220.1"/>
    <property type="molecule type" value="Genomic_DNA"/>
</dbReference>